<reference evidence="1" key="2">
    <citation type="journal article" date="2015" name="Data Brief">
        <title>Shoot transcriptome of the giant reed, Arundo donax.</title>
        <authorList>
            <person name="Barrero R.A."/>
            <person name="Guerrero F.D."/>
            <person name="Moolhuijzen P."/>
            <person name="Goolsby J.A."/>
            <person name="Tidwell J."/>
            <person name="Bellgard S.E."/>
            <person name="Bellgard M.I."/>
        </authorList>
    </citation>
    <scope>NUCLEOTIDE SEQUENCE</scope>
    <source>
        <tissue evidence="1">Shoot tissue taken approximately 20 cm above the soil surface</tissue>
    </source>
</reference>
<proteinExistence type="predicted"/>
<accession>A0A0A9C9E4</accession>
<dbReference type="AlphaFoldDB" id="A0A0A9C9E4"/>
<dbReference type="EMBL" id="GBRH01225714">
    <property type="protein sequence ID" value="JAD72181.1"/>
    <property type="molecule type" value="Transcribed_RNA"/>
</dbReference>
<sequence length="21" mass="2332">MYGILRIYIFSTRIGVVLCGG</sequence>
<reference evidence="1" key="1">
    <citation type="submission" date="2014-09" db="EMBL/GenBank/DDBJ databases">
        <authorList>
            <person name="Magalhaes I.L.F."/>
            <person name="Oliveira U."/>
            <person name="Santos F.R."/>
            <person name="Vidigal T.H.D.A."/>
            <person name="Brescovit A.D."/>
            <person name="Santos A.J."/>
        </authorList>
    </citation>
    <scope>NUCLEOTIDE SEQUENCE</scope>
    <source>
        <tissue evidence="1">Shoot tissue taken approximately 20 cm above the soil surface</tissue>
    </source>
</reference>
<organism evidence="1">
    <name type="scientific">Arundo donax</name>
    <name type="common">Giant reed</name>
    <name type="synonym">Donax arundinaceus</name>
    <dbReference type="NCBI Taxonomy" id="35708"/>
    <lineage>
        <taxon>Eukaryota</taxon>
        <taxon>Viridiplantae</taxon>
        <taxon>Streptophyta</taxon>
        <taxon>Embryophyta</taxon>
        <taxon>Tracheophyta</taxon>
        <taxon>Spermatophyta</taxon>
        <taxon>Magnoliopsida</taxon>
        <taxon>Liliopsida</taxon>
        <taxon>Poales</taxon>
        <taxon>Poaceae</taxon>
        <taxon>PACMAD clade</taxon>
        <taxon>Arundinoideae</taxon>
        <taxon>Arundineae</taxon>
        <taxon>Arundo</taxon>
    </lineage>
</organism>
<evidence type="ECO:0000313" key="1">
    <source>
        <dbReference type="EMBL" id="JAD72181.1"/>
    </source>
</evidence>
<name>A0A0A9C9E4_ARUDO</name>
<protein>
    <submittedName>
        <fullName evidence="1">Uncharacterized protein</fullName>
    </submittedName>
</protein>